<gene>
    <name evidence="3" type="ORF">LRP50_17620</name>
</gene>
<dbReference type="Gene3D" id="3.20.20.140">
    <property type="entry name" value="Metal-dependent hydrolases"/>
    <property type="match status" value="1"/>
</dbReference>
<keyword evidence="4" id="KW-1185">Reference proteome</keyword>
<protein>
    <submittedName>
        <fullName evidence="3">Amidohydrolase family protein</fullName>
    </submittedName>
</protein>
<name>A0ABT5R4N7_9GAMM</name>
<dbReference type="Pfam" id="PF04909">
    <property type="entry name" value="Amidohydro_2"/>
    <property type="match status" value="1"/>
</dbReference>
<proteinExistence type="inferred from homology"/>
<dbReference type="RefSeq" id="WP_274165771.1">
    <property type="nucleotide sequence ID" value="NZ_JAJUBC010000022.1"/>
</dbReference>
<organism evidence="3 4">
    <name type="scientific">Enterovibrio gelatinilyticus</name>
    <dbReference type="NCBI Taxonomy" id="2899819"/>
    <lineage>
        <taxon>Bacteria</taxon>
        <taxon>Pseudomonadati</taxon>
        <taxon>Pseudomonadota</taxon>
        <taxon>Gammaproteobacteria</taxon>
        <taxon>Vibrionales</taxon>
        <taxon>Vibrionaceae</taxon>
        <taxon>Enterovibrio</taxon>
    </lineage>
</organism>
<dbReference type="InterPro" id="IPR032466">
    <property type="entry name" value="Metal_Hydrolase"/>
</dbReference>
<sequence length="281" mass="32347">MEIIDAHLHLFDLQHGHYDWVRDGNPPFWPDKSMICQNWSESDLTLSNPQQLSGIVHIEAGFDNAQPWREIAWLEEAVSLPLRSIGCVDLTLSRSAFLKQVSALCRYNSVVGVRHILDDDAEVLLSDENVKSNLQVIADTNLIFEAQFDGDNTAAMTTFLSVIENIPNLIVAFNHAGFAPSKNRNIWAHNLQRLAKKPNVYIKASGWEMVERQYESKIISERIGELLAWFGEDRVMLASNFPLCQFRSSYRDLWNEYAQLPITEDIKLKLRFSNAQRFYRF</sequence>
<accession>A0ABT5R4N7</accession>
<comment type="caution">
    <text evidence="3">The sequence shown here is derived from an EMBL/GenBank/DDBJ whole genome shotgun (WGS) entry which is preliminary data.</text>
</comment>
<evidence type="ECO:0000313" key="3">
    <source>
        <dbReference type="EMBL" id="MDD1794954.1"/>
    </source>
</evidence>
<reference evidence="3" key="1">
    <citation type="submission" date="2021-12" db="EMBL/GenBank/DDBJ databases">
        <title>Enterovibrio ZSDZ35 sp. nov. and Enterovibrio ZSDZ42 sp. nov., isolated from coastal seawater in Qingdao.</title>
        <authorList>
            <person name="Zhang P."/>
        </authorList>
    </citation>
    <scope>NUCLEOTIDE SEQUENCE</scope>
    <source>
        <strain evidence="3">ZSDZ42</strain>
    </source>
</reference>
<evidence type="ECO:0000259" key="2">
    <source>
        <dbReference type="Pfam" id="PF04909"/>
    </source>
</evidence>
<dbReference type="InterPro" id="IPR006680">
    <property type="entry name" value="Amidohydro-rel"/>
</dbReference>
<dbReference type="EMBL" id="JAJUBC010000022">
    <property type="protein sequence ID" value="MDD1794954.1"/>
    <property type="molecule type" value="Genomic_DNA"/>
</dbReference>
<dbReference type="PANTHER" id="PTHR43569:SF2">
    <property type="entry name" value="AMIDOHYDROLASE-RELATED DOMAIN-CONTAINING PROTEIN"/>
    <property type="match status" value="1"/>
</dbReference>
<dbReference type="SUPFAM" id="SSF51556">
    <property type="entry name" value="Metallo-dependent hydrolases"/>
    <property type="match status" value="1"/>
</dbReference>
<evidence type="ECO:0000313" key="4">
    <source>
        <dbReference type="Proteomes" id="UP001149400"/>
    </source>
</evidence>
<comment type="similarity">
    <text evidence="1">Belongs to the metallo-dependent hydrolases superfamily.</text>
</comment>
<dbReference type="PANTHER" id="PTHR43569">
    <property type="entry name" value="AMIDOHYDROLASE"/>
    <property type="match status" value="1"/>
</dbReference>
<dbReference type="InterPro" id="IPR052350">
    <property type="entry name" value="Metallo-dep_Lactonases"/>
</dbReference>
<evidence type="ECO:0000256" key="1">
    <source>
        <dbReference type="ARBA" id="ARBA00038310"/>
    </source>
</evidence>
<dbReference type="Proteomes" id="UP001149400">
    <property type="component" value="Unassembled WGS sequence"/>
</dbReference>
<feature type="domain" description="Amidohydrolase-related" evidence="2">
    <location>
        <begin position="4"/>
        <end position="281"/>
    </location>
</feature>